<comment type="caution">
    <text evidence="3">The sequence shown here is derived from an EMBL/GenBank/DDBJ whole genome shotgun (WGS) entry which is preliminary data.</text>
</comment>
<dbReference type="PANTHER" id="PTHR35174:SF3">
    <property type="entry name" value="BLL7171 PROTEIN"/>
    <property type="match status" value="1"/>
</dbReference>
<dbReference type="InterPro" id="IPR011008">
    <property type="entry name" value="Dimeric_a/b-barrel"/>
</dbReference>
<dbReference type="EMBL" id="JBHPON010000002">
    <property type="protein sequence ID" value="MFC6036890.1"/>
    <property type="molecule type" value="Genomic_DNA"/>
</dbReference>
<gene>
    <name evidence="3" type="ORF">ACFMB1_15130</name>
</gene>
<proteinExistence type="inferred from homology"/>
<dbReference type="RefSeq" id="WP_379881860.1">
    <property type="nucleotide sequence ID" value="NZ_JBHPON010000002.1"/>
</dbReference>
<organism evidence="3 4">
    <name type="scientific">Hyphococcus aureus</name>
    <dbReference type="NCBI Taxonomy" id="2666033"/>
    <lineage>
        <taxon>Bacteria</taxon>
        <taxon>Pseudomonadati</taxon>
        <taxon>Pseudomonadota</taxon>
        <taxon>Alphaproteobacteria</taxon>
        <taxon>Parvularculales</taxon>
        <taxon>Parvularculaceae</taxon>
        <taxon>Hyphococcus</taxon>
    </lineage>
</organism>
<sequence>MRVMILAHESPGDFAQRDDQEKSATYMGEWYAYSGAMKEAGVMLKGAALEQPSTATVVSVRNGVRKVEDGPFPDTKEQLGGFFVIEAPDMTKAVEWASKCPSEKTGFVDVRAIPDYGQDE</sequence>
<keyword evidence="4" id="KW-1185">Reference proteome</keyword>
<dbReference type="InterPro" id="IPR005545">
    <property type="entry name" value="YCII"/>
</dbReference>
<dbReference type="Gene3D" id="3.30.70.1060">
    <property type="entry name" value="Dimeric alpha+beta barrel"/>
    <property type="match status" value="1"/>
</dbReference>
<dbReference type="Pfam" id="PF03795">
    <property type="entry name" value="YCII"/>
    <property type="match status" value="1"/>
</dbReference>
<reference evidence="3 4" key="1">
    <citation type="submission" date="2024-09" db="EMBL/GenBank/DDBJ databases">
        <authorList>
            <person name="Zhang Z.-H."/>
        </authorList>
    </citation>
    <scope>NUCLEOTIDE SEQUENCE [LARGE SCALE GENOMIC DNA]</scope>
    <source>
        <strain evidence="3 4">HHTR114</strain>
    </source>
</reference>
<accession>A0ABW1KXT6</accession>
<evidence type="ECO:0000256" key="1">
    <source>
        <dbReference type="ARBA" id="ARBA00007689"/>
    </source>
</evidence>
<dbReference type="PANTHER" id="PTHR35174">
    <property type="entry name" value="BLL7171 PROTEIN-RELATED"/>
    <property type="match status" value="1"/>
</dbReference>
<evidence type="ECO:0000313" key="3">
    <source>
        <dbReference type="EMBL" id="MFC6036890.1"/>
    </source>
</evidence>
<evidence type="ECO:0000259" key="2">
    <source>
        <dbReference type="Pfam" id="PF03795"/>
    </source>
</evidence>
<name>A0ABW1KXT6_9PROT</name>
<protein>
    <submittedName>
        <fullName evidence="3">YciI family protein</fullName>
    </submittedName>
</protein>
<comment type="similarity">
    <text evidence="1">Belongs to the YciI family.</text>
</comment>
<dbReference type="SUPFAM" id="SSF54909">
    <property type="entry name" value="Dimeric alpha+beta barrel"/>
    <property type="match status" value="1"/>
</dbReference>
<feature type="domain" description="YCII-related" evidence="2">
    <location>
        <begin position="1"/>
        <end position="113"/>
    </location>
</feature>
<evidence type="ECO:0000313" key="4">
    <source>
        <dbReference type="Proteomes" id="UP001596116"/>
    </source>
</evidence>
<dbReference type="Proteomes" id="UP001596116">
    <property type="component" value="Unassembled WGS sequence"/>
</dbReference>